<dbReference type="PROSITE" id="PS50110">
    <property type="entry name" value="RESPONSE_REGULATORY"/>
    <property type="match status" value="1"/>
</dbReference>
<dbReference type="EC" id="2.7.3.-" evidence="3"/>
<proteinExistence type="predicted"/>
<protein>
    <submittedName>
        <fullName evidence="3">Chemotaxis protein CheV</fullName>
        <ecNumber evidence="3">2.7.3.-</ecNumber>
    </submittedName>
</protein>
<dbReference type="GO" id="GO:0000160">
    <property type="term" value="P:phosphorelay signal transduction system"/>
    <property type="evidence" value="ECO:0007669"/>
    <property type="project" value="InterPro"/>
</dbReference>
<dbReference type="InterPro" id="IPR036061">
    <property type="entry name" value="CheW-like_dom_sf"/>
</dbReference>
<evidence type="ECO:0000259" key="2">
    <source>
        <dbReference type="PROSITE" id="PS50851"/>
    </source>
</evidence>
<dbReference type="GO" id="GO:0016740">
    <property type="term" value="F:transferase activity"/>
    <property type="evidence" value="ECO:0007669"/>
    <property type="project" value="UniProtKB-KW"/>
</dbReference>
<dbReference type="SUPFAM" id="SSF52172">
    <property type="entry name" value="CheY-like"/>
    <property type="match status" value="1"/>
</dbReference>
<name>A0A3B1C0W6_9ZZZZ</name>
<gene>
    <name evidence="3" type="ORF">MNBD_GAMMA25-277</name>
</gene>
<dbReference type="PROSITE" id="PS50851">
    <property type="entry name" value="CHEW"/>
    <property type="match status" value="1"/>
</dbReference>
<dbReference type="SMART" id="SM00260">
    <property type="entry name" value="CheW"/>
    <property type="match status" value="1"/>
</dbReference>
<dbReference type="Pfam" id="PF00072">
    <property type="entry name" value="Response_reg"/>
    <property type="match status" value="1"/>
</dbReference>
<dbReference type="GO" id="GO:0006935">
    <property type="term" value="P:chemotaxis"/>
    <property type="evidence" value="ECO:0007669"/>
    <property type="project" value="InterPro"/>
</dbReference>
<dbReference type="PANTHER" id="PTHR47233">
    <property type="entry name" value="CHEMOTAXIS PROTEIN CHEV"/>
    <property type="match status" value="1"/>
</dbReference>
<sequence length="310" mass="34286">MAGILDGVDQRTKLVGENRLELLLFTLGGHQRFGINVFKVQEVIQCPPLTHMVNANPMVRGITHMRGRTISIIDLGMAIGKKPIESTSDSFVVVAEYNRSVQGFLVTAVDRIVNMKWEEIKTPPKGLGANNYMTAVTEVDGELIELIDVEKILAELIGVTTEISDATQLEGANDRPIRLLVVDDSSVARNQIKRTLEQLGMECILAKNGREGVDTLLDMVKENENISEQIDAVISDVEMPEMDGYTLTTEIRKNEYLKNLPILLHTSLSGTFNKNMVSKVGADMFVPKFNAEELSESVRSLLKDKGVTQA</sequence>
<evidence type="ECO:0000313" key="3">
    <source>
        <dbReference type="EMBL" id="VAX10547.1"/>
    </source>
</evidence>
<dbReference type="InterPro" id="IPR001789">
    <property type="entry name" value="Sig_transdc_resp-reg_receiver"/>
</dbReference>
<dbReference type="PIRSF" id="PIRSF002867">
    <property type="entry name" value="CheV"/>
    <property type="match status" value="1"/>
</dbReference>
<dbReference type="InterPro" id="IPR002545">
    <property type="entry name" value="CheW-lke_dom"/>
</dbReference>
<feature type="domain" description="Response regulatory" evidence="1">
    <location>
        <begin position="178"/>
        <end position="303"/>
    </location>
</feature>
<dbReference type="SUPFAM" id="SSF50341">
    <property type="entry name" value="CheW-like"/>
    <property type="match status" value="1"/>
</dbReference>
<dbReference type="PANTHER" id="PTHR47233:SF3">
    <property type="entry name" value="CHEMOTAXIS PROTEIN CHEV"/>
    <property type="match status" value="1"/>
</dbReference>
<keyword evidence="3" id="KW-0808">Transferase</keyword>
<dbReference type="Pfam" id="PF01584">
    <property type="entry name" value="CheW"/>
    <property type="match status" value="1"/>
</dbReference>
<accession>A0A3B1C0W6</accession>
<dbReference type="EMBL" id="UOFY01000052">
    <property type="protein sequence ID" value="VAX10547.1"/>
    <property type="molecule type" value="Genomic_DNA"/>
</dbReference>
<dbReference type="Gene3D" id="2.30.30.40">
    <property type="entry name" value="SH3 Domains"/>
    <property type="match status" value="1"/>
</dbReference>
<feature type="domain" description="CheW-like" evidence="2">
    <location>
        <begin position="19"/>
        <end position="158"/>
    </location>
</feature>
<dbReference type="InterPro" id="IPR024181">
    <property type="entry name" value="Chemotax_regulator_CheV"/>
</dbReference>
<dbReference type="SMART" id="SM00448">
    <property type="entry name" value="REC"/>
    <property type="match status" value="1"/>
</dbReference>
<dbReference type="InterPro" id="IPR011006">
    <property type="entry name" value="CheY-like_superfamily"/>
</dbReference>
<organism evidence="3">
    <name type="scientific">hydrothermal vent metagenome</name>
    <dbReference type="NCBI Taxonomy" id="652676"/>
    <lineage>
        <taxon>unclassified sequences</taxon>
        <taxon>metagenomes</taxon>
        <taxon>ecological metagenomes</taxon>
    </lineage>
</organism>
<dbReference type="Gene3D" id="2.40.50.180">
    <property type="entry name" value="CheA-289, Domain 4"/>
    <property type="match status" value="1"/>
</dbReference>
<evidence type="ECO:0000259" key="1">
    <source>
        <dbReference type="PROSITE" id="PS50110"/>
    </source>
</evidence>
<dbReference type="Gene3D" id="3.40.50.2300">
    <property type="match status" value="1"/>
</dbReference>
<dbReference type="AlphaFoldDB" id="A0A3B1C0W6"/>
<reference evidence="3" key="1">
    <citation type="submission" date="2018-06" db="EMBL/GenBank/DDBJ databases">
        <authorList>
            <person name="Zhirakovskaya E."/>
        </authorList>
    </citation>
    <scope>NUCLEOTIDE SEQUENCE</scope>
</reference>